<feature type="domain" description="Bacterial sugar transferase" evidence="3">
    <location>
        <begin position="4"/>
        <end position="184"/>
    </location>
</feature>
<dbReference type="EMBL" id="JBHTJW010000002">
    <property type="protein sequence ID" value="MFD0930372.1"/>
    <property type="molecule type" value="Genomic_DNA"/>
</dbReference>
<feature type="transmembrane region" description="Helical" evidence="2">
    <location>
        <begin position="9"/>
        <end position="30"/>
    </location>
</feature>
<organism evidence="4 5">
    <name type="scientific">Methylophilus glucosoxydans</name>
    <dbReference type="NCBI Taxonomy" id="752553"/>
    <lineage>
        <taxon>Bacteria</taxon>
        <taxon>Pseudomonadati</taxon>
        <taxon>Pseudomonadota</taxon>
        <taxon>Betaproteobacteria</taxon>
        <taxon>Nitrosomonadales</taxon>
        <taxon>Methylophilaceae</taxon>
        <taxon>Methylophilus</taxon>
    </lineage>
</organism>
<evidence type="ECO:0000256" key="2">
    <source>
        <dbReference type="SAM" id="Phobius"/>
    </source>
</evidence>
<evidence type="ECO:0000259" key="3">
    <source>
        <dbReference type="Pfam" id="PF02397"/>
    </source>
</evidence>
<gene>
    <name evidence="4" type="ORF">ACFQ1T_11350</name>
</gene>
<evidence type="ECO:0000313" key="5">
    <source>
        <dbReference type="Proteomes" id="UP001597106"/>
    </source>
</evidence>
<keyword evidence="2" id="KW-0812">Transmembrane</keyword>
<dbReference type="Pfam" id="PF02397">
    <property type="entry name" value="Bac_transf"/>
    <property type="match status" value="1"/>
</dbReference>
<accession>A0ABW3GPP7</accession>
<sequence length="191" mass="21938">MLIKRTFDILNVVIAILLFSPLLVFSYLLVKLTSVGPALYWSQRVGKNNMLFQMPKFRSMRVGTPQIATHLMNQQRDRNAFLTPVGSFIRKTSLDELPQLWSVLKGDMSVVGPRPALFNQDDLIALRTEKNVHTLKPGITGWAQVNGRDEIPIPQKVALDEYYLKHRSIWLDIKIICMTVIKVIRRDNITH</sequence>
<name>A0ABW3GPP7_9PROT</name>
<protein>
    <submittedName>
        <fullName evidence="4">Sugar transferase</fullName>
    </submittedName>
</protein>
<keyword evidence="2" id="KW-0472">Membrane</keyword>
<evidence type="ECO:0000256" key="1">
    <source>
        <dbReference type="ARBA" id="ARBA00006464"/>
    </source>
</evidence>
<reference evidence="5" key="1">
    <citation type="journal article" date="2019" name="Int. J. Syst. Evol. Microbiol.">
        <title>The Global Catalogue of Microorganisms (GCM) 10K type strain sequencing project: providing services to taxonomists for standard genome sequencing and annotation.</title>
        <authorList>
            <consortium name="The Broad Institute Genomics Platform"/>
            <consortium name="The Broad Institute Genome Sequencing Center for Infectious Disease"/>
            <person name="Wu L."/>
            <person name="Ma J."/>
        </authorList>
    </citation>
    <scope>NUCLEOTIDE SEQUENCE [LARGE SCALE GENOMIC DNA]</scope>
    <source>
        <strain evidence="5">CCUG 59685</strain>
    </source>
</reference>
<dbReference type="RefSeq" id="WP_379076942.1">
    <property type="nucleotide sequence ID" value="NZ_JBHTJW010000002.1"/>
</dbReference>
<keyword evidence="2" id="KW-1133">Transmembrane helix</keyword>
<comment type="similarity">
    <text evidence="1">Belongs to the bacterial sugar transferase family.</text>
</comment>
<proteinExistence type="inferred from homology"/>
<dbReference type="PANTHER" id="PTHR30576:SF10">
    <property type="entry name" value="SLL5057 PROTEIN"/>
    <property type="match status" value="1"/>
</dbReference>
<dbReference type="InterPro" id="IPR003362">
    <property type="entry name" value="Bact_transf"/>
</dbReference>
<evidence type="ECO:0000313" key="4">
    <source>
        <dbReference type="EMBL" id="MFD0930372.1"/>
    </source>
</evidence>
<dbReference type="Proteomes" id="UP001597106">
    <property type="component" value="Unassembled WGS sequence"/>
</dbReference>
<dbReference type="GO" id="GO:0016740">
    <property type="term" value="F:transferase activity"/>
    <property type="evidence" value="ECO:0007669"/>
    <property type="project" value="UniProtKB-KW"/>
</dbReference>
<dbReference type="PANTHER" id="PTHR30576">
    <property type="entry name" value="COLANIC BIOSYNTHESIS UDP-GLUCOSE LIPID CARRIER TRANSFERASE"/>
    <property type="match status" value="1"/>
</dbReference>
<keyword evidence="5" id="KW-1185">Reference proteome</keyword>
<comment type="caution">
    <text evidence="4">The sequence shown here is derived from an EMBL/GenBank/DDBJ whole genome shotgun (WGS) entry which is preliminary data.</text>
</comment>
<keyword evidence="4" id="KW-0808">Transferase</keyword>